<feature type="domain" description="Major facilitator superfamily (MFS) profile" evidence="7">
    <location>
        <begin position="152"/>
        <end position="339"/>
    </location>
</feature>
<feature type="non-terminal residue" evidence="8">
    <location>
        <position position="1"/>
    </location>
</feature>
<keyword evidence="9" id="KW-1185">Reference proteome</keyword>
<evidence type="ECO:0000256" key="6">
    <source>
        <dbReference type="SAM" id="Phobius"/>
    </source>
</evidence>
<evidence type="ECO:0000256" key="2">
    <source>
        <dbReference type="ARBA" id="ARBA00022475"/>
    </source>
</evidence>
<comment type="caution">
    <text evidence="8">The sequence shown here is derived from an EMBL/GenBank/DDBJ whole genome shotgun (WGS) entry which is preliminary data.</text>
</comment>
<keyword evidence="4 6" id="KW-1133">Transmembrane helix</keyword>
<dbReference type="InterPro" id="IPR052425">
    <property type="entry name" value="Uncharacterized_MFS-type"/>
</dbReference>
<dbReference type="PANTHER" id="PTHR42688:SF1">
    <property type="entry name" value="BLR5212 PROTEIN"/>
    <property type="match status" value="1"/>
</dbReference>
<feature type="transmembrane region" description="Helical" evidence="6">
    <location>
        <begin position="165"/>
        <end position="186"/>
    </location>
</feature>
<gene>
    <name evidence="8" type="ORF">G3N55_08840</name>
</gene>
<dbReference type="PROSITE" id="PS50850">
    <property type="entry name" value="MFS"/>
    <property type="match status" value="1"/>
</dbReference>
<dbReference type="PANTHER" id="PTHR42688">
    <property type="entry name" value="CONSERVED PROTEIN"/>
    <property type="match status" value="1"/>
</dbReference>
<evidence type="ECO:0000256" key="3">
    <source>
        <dbReference type="ARBA" id="ARBA00022692"/>
    </source>
</evidence>
<reference evidence="8 9" key="1">
    <citation type="submission" date="2020-02" db="EMBL/GenBank/DDBJ databases">
        <title>Comparative genomics of sulfur disproportionating microorganisms.</title>
        <authorList>
            <person name="Ward L.M."/>
            <person name="Bertran E."/>
            <person name="Johnston D.T."/>
        </authorList>
    </citation>
    <scope>NUCLEOTIDE SEQUENCE [LARGE SCALE GENOMIC DNA]</scope>
    <source>
        <strain evidence="8 9">DSM 100025</strain>
    </source>
</reference>
<dbReference type="Gene3D" id="1.20.1250.20">
    <property type="entry name" value="MFS general substrate transporter like domains"/>
    <property type="match status" value="2"/>
</dbReference>
<dbReference type="CDD" id="cd17370">
    <property type="entry name" value="MFS_MJ1317_like"/>
    <property type="match status" value="1"/>
</dbReference>
<evidence type="ECO:0000313" key="8">
    <source>
        <dbReference type="EMBL" id="NDY42946.1"/>
    </source>
</evidence>
<dbReference type="GO" id="GO:0022857">
    <property type="term" value="F:transmembrane transporter activity"/>
    <property type="evidence" value="ECO:0007669"/>
    <property type="project" value="InterPro"/>
</dbReference>
<evidence type="ECO:0000256" key="5">
    <source>
        <dbReference type="ARBA" id="ARBA00023136"/>
    </source>
</evidence>
<evidence type="ECO:0000256" key="1">
    <source>
        <dbReference type="ARBA" id="ARBA00004651"/>
    </source>
</evidence>
<dbReference type="RefSeq" id="WP_163299072.1">
    <property type="nucleotide sequence ID" value="NZ_JAAGRR010000103.1"/>
</dbReference>
<dbReference type="InterPro" id="IPR011701">
    <property type="entry name" value="MFS"/>
</dbReference>
<dbReference type="Pfam" id="PF07690">
    <property type="entry name" value="MFS_1"/>
    <property type="match status" value="1"/>
</dbReference>
<dbReference type="AlphaFoldDB" id="A0A6N9TWT5"/>
<dbReference type="InterPro" id="IPR036259">
    <property type="entry name" value="MFS_trans_sf"/>
</dbReference>
<feature type="transmembrane region" description="Helical" evidence="6">
    <location>
        <begin position="115"/>
        <end position="134"/>
    </location>
</feature>
<sequence>GLGEFAGHVLRLASGVAADRTRAYWPLTFLGYGLMLAVPALALVTSWPAAAACLVLERAGKALRSPARDAILAGAAREVGRGTGFGLHEALDQVGAVAGPLLLAGVFALGLGYRAGFAVLVVPVGLALLALWRARAAAPPEPPRAGAGRPGAAVPTRLGRRFRAYVLFTFFAVLGLANFPLVAYHLGVTGAVSRTTIPLLYALAMGVDALAALAAGRLYDRLGLAVIGGVPVLTAGATALAFAPGPGAAVTGVVLWGAVMGLHEAVMRAAVADLAPRWRRGTAYGIFHAVYGAAWLAGGWTMGALHDAAPGALAAFAAGAELLALAAFAAGLRPGQGDG</sequence>
<protein>
    <submittedName>
        <fullName evidence="8">MFS transporter</fullName>
    </submittedName>
</protein>
<dbReference type="InterPro" id="IPR020846">
    <property type="entry name" value="MFS_dom"/>
</dbReference>
<name>A0A6N9TWT5_DISTH</name>
<keyword evidence="3 6" id="KW-0812">Transmembrane</keyword>
<evidence type="ECO:0000259" key="7">
    <source>
        <dbReference type="PROSITE" id="PS50850"/>
    </source>
</evidence>
<feature type="transmembrane region" description="Helical" evidence="6">
    <location>
        <begin position="222"/>
        <end position="243"/>
    </location>
</feature>
<evidence type="ECO:0000313" key="9">
    <source>
        <dbReference type="Proteomes" id="UP000469346"/>
    </source>
</evidence>
<keyword evidence="5 6" id="KW-0472">Membrane</keyword>
<dbReference type="Proteomes" id="UP000469346">
    <property type="component" value="Unassembled WGS sequence"/>
</dbReference>
<feature type="transmembrane region" description="Helical" evidence="6">
    <location>
        <begin position="283"/>
        <end position="305"/>
    </location>
</feature>
<dbReference type="EMBL" id="JAAGRR010000103">
    <property type="protein sequence ID" value="NDY42946.1"/>
    <property type="molecule type" value="Genomic_DNA"/>
</dbReference>
<feature type="transmembrane region" description="Helical" evidence="6">
    <location>
        <begin position="198"/>
        <end position="215"/>
    </location>
</feature>
<accession>A0A6N9TWT5</accession>
<comment type="subcellular location">
    <subcellularLocation>
        <location evidence="1">Cell membrane</location>
        <topology evidence="1">Multi-pass membrane protein</topology>
    </subcellularLocation>
</comment>
<keyword evidence="2" id="KW-1003">Cell membrane</keyword>
<feature type="transmembrane region" description="Helical" evidence="6">
    <location>
        <begin position="249"/>
        <end position="271"/>
    </location>
</feature>
<feature type="transmembrane region" description="Helical" evidence="6">
    <location>
        <begin position="29"/>
        <end position="56"/>
    </location>
</feature>
<evidence type="ECO:0000256" key="4">
    <source>
        <dbReference type="ARBA" id="ARBA00022989"/>
    </source>
</evidence>
<proteinExistence type="predicted"/>
<organism evidence="8 9">
    <name type="scientific">Dissulfurirhabdus thermomarina</name>
    <dbReference type="NCBI Taxonomy" id="1765737"/>
    <lineage>
        <taxon>Bacteria</taxon>
        <taxon>Deltaproteobacteria</taxon>
        <taxon>Dissulfurirhabdaceae</taxon>
        <taxon>Dissulfurirhabdus</taxon>
    </lineage>
</organism>
<feature type="transmembrane region" description="Helical" evidence="6">
    <location>
        <begin position="311"/>
        <end position="332"/>
    </location>
</feature>
<dbReference type="GO" id="GO:0005886">
    <property type="term" value="C:plasma membrane"/>
    <property type="evidence" value="ECO:0007669"/>
    <property type="project" value="UniProtKB-SubCell"/>
</dbReference>
<dbReference type="SUPFAM" id="SSF103473">
    <property type="entry name" value="MFS general substrate transporter"/>
    <property type="match status" value="1"/>
</dbReference>